<evidence type="ECO:0000256" key="7">
    <source>
        <dbReference type="ARBA" id="ARBA00023136"/>
    </source>
</evidence>
<comment type="function">
    <text evidence="8">Probably a riboflavin-binding protein that interacts with the energy-coupling factor (ECF) ABC-transporter complex.</text>
</comment>
<evidence type="ECO:0000256" key="4">
    <source>
        <dbReference type="ARBA" id="ARBA00022475"/>
    </source>
</evidence>
<keyword evidence="7 8" id="KW-0472">Membrane</keyword>
<comment type="caution">
    <text evidence="10">The sequence shown here is derived from an EMBL/GenBank/DDBJ whole genome shotgun (WGS) entry which is preliminary data.</text>
</comment>
<dbReference type="InterPro" id="IPR024529">
    <property type="entry name" value="ECF_trnsprt_substrate-spec"/>
</dbReference>
<name>A5KQ05_9FIRM</name>
<organism evidence="10 11">
    <name type="scientific">[Ruminococcus] torques ATCC 27756</name>
    <dbReference type="NCBI Taxonomy" id="411460"/>
    <lineage>
        <taxon>Bacteria</taxon>
        <taxon>Bacillati</taxon>
        <taxon>Bacillota</taxon>
        <taxon>Clostridia</taxon>
        <taxon>Lachnospirales</taxon>
        <taxon>Lachnospiraceae</taxon>
        <taxon>Mediterraneibacter</taxon>
    </lineage>
</organism>
<evidence type="ECO:0000256" key="1">
    <source>
        <dbReference type="ARBA" id="ARBA00004651"/>
    </source>
</evidence>
<feature type="transmembrane region" description="Helical" evidence="9">
    <location>
        <begin position="40"/>
        <end position="62"/>
    </location>
</feature>
<protein>
    <recommendedName>
        <fullName evidence="8">Riboflavin transporter</fullName>
    </recommendedName>
</protein>
<dbReference type="PaxDb" id="411460-RUMTOR_02342"/>
<evidence type="ECO:0000256" key="5">
    <source>
        <dbReference type="ARBA" id="ARBA00022692"/>
    </source>
</evidence>
<keyword evidence="3 8" id="KW-0813">Transport</keyword>
<evidence type="ECO:0000313" key="10">
    <source>
        <dbReference type="EMBL" id="EDK23498.1"/>
    </source>
</evidence>
<dbReference type="Pfam" id="PF12822">
    <property type="entry name" value="ECF_trnsprt"/>
    <property type="match status" value="1"/>
</dbReference>
<dbReference type="AlphaFoldDB" id="A5KQ05"/>
<comment type="similarity">
    <text evidence="2 8">Belongs to the prokaryotic riboflavin transporter (P-RFT) (TC 2.A.87) family.</text>
</comment>
<dbReference type="GO" id="GO:0005886">
    <property type="term" value="C:plasma membrane"/>
    <property type="evidence" value="ECO:0007669"/>
    <property type="project" value="UniProtKB-SubCell"/>
</dbReference>
<evidence type="ECO:0000256" key="2">
    <source>
        <dbReference type="ARBA" id="ARBA00005540"/>
    </source>
</evidence>
<reference evidence="10 11" key="1">
    <citation type="submission" date="2007-03" db="EMBL/GenBank/DDBJ databases">
        <authorList>
            <person name="Fulton L."/>
            <person name="Clifton S."/>
            <person name="Fulton B."/>
            <person name="Xu J."/>
            <person name="Minx P."/>
            <person name="Pepin K.H."/>
            <person name="Johnson M."/>
            <person name="Thiruvilangam P."/>
            <person name="Bhonagiri V."/>
            <person name="Nash W.E."/>
            <person name="Mardis E.R."/>
            <person name="Wilson R.K."/>
        </authorList>
    </citation>
    <scope>NUCLEOTIDE SEQUENCE [LARGE SCALE GENOMIC DNA]</scope>
    <source>
        <strain evidence="10 11">ATCC 27756</strain>
    </source>
</reference>
<keyword evidence="5 9" id="KW-0812">Transmembrane</keyword>
<gene>
    <name evidence="10" type="ORF">RUMTOR_02342</name>
</gene>
<feature type="transmembrane region" description="Helical" evidence="9">
    <location>
        <begin position="138"/>
        <end position="162"/>
    </location>
</feature>
<dbReference type="Gene3D" id="1.10.1760.20">
    <property type="match status" value="1"/>
</dbReference>
<proteinExistence type="inferred from homology"/>
<feature type="transmembrane region" description="Helical" evidence="9">
    <location>
        <begin position="177"/>
        <end position="200"/>
    </location>
</feature>
<evidence type="ECO:0000313" key="11">
    <source>
        <dbReference type="Proteomes" id="UP000003577"/>
    </source>
</evidence>
<reference evidence="10 11" key="2">
    <citation type="submission" date="2007-04" db="EMBL/GenBank/DDBJ databases">
        <title>Draft genome sequence of Ruminococcus torques (ATCC 27756).</title>
        <authorList>
            <person name="Sudarsanam P."/>
            <person name="Ley R."/>
            <person name="Guruge J."/>
            <person name="Turnbaugh P.J."/>
            <person name="Mahowald M."/>
            <person name="Liep D."/>
            <person name="Gordon J."/>
        </authorList>
    </citation>
    <scope>NUCLEOTIDE SEQUENCE [LARGE SCALE GENOMIC DNA]</scope>
    <source>
        <strain evidence="10 11">ATCC 27756</strain>
    </source>
</reference>
<dbReference type="Proteomes" id="UP000003577">
    <property type="component" value="Unassembled WGS sequence"/>
</dbReference>
<evidence type="ECO:0000256" key="3">
    <source>
        <dbReference type="ARBA" id="ARBA00022448"/>
    </source>
</evidence>
<dbReference type="InterPro" id="IPR025720">
    <property type="entry name" value="RibU"/>
</dbReference>
<keyword evidence="6 9" id="KW-1133">Transmembrane helix</keyword>
<feature type="transmembrane region" description="Helical" evidence="9">
    <location>
        <begin position="110"/>
        <end position="131"/>
    </location>
</feature>
<keyword evidence="4 8" id="KW-1003">Cell membrane</keyword>
<dbReference type="GO" id="GO:0032217">
    <property type="term" value="F:riboflavin transmembrane transporter activity"/>
    <property type="evidence" value="ECO:0007669"/>
    <property type="project" value="UniProtKB-UniRule"/>
</dbReference>
<dbReference type="EMBL" id="AAVP02000014">
    <property type="protein sequence ID" value="EDK23498.1"/>
    <property type="molecule type" value="Genomic_DNA"/>
</dbReference>
<dbReference type="HOGENOM" id="CLU_086673_0_1_9"/>
<sequence>MIYVRDFFIKLQKRKKGEEKMEKETGTVKMVMSKKKTVKMVKMGVMVAISVAMVYLVHFPIFPAVPFLEYDPADISILIGTFAFGPEAGLVLTVVTAVVQGLTVSAGSGLYGILMHMIATGVLVLVSGMIYNRKKTKATAVFGLTAGMAAMAVVMVGANLLITPMFMGVSKDVVWKLMPFIIGFNVIKAGINGAVTFLLYKRIAMFLRK</sequence>
<dbReference type="PANTHER" id="PTHR38438:SF1">
    <property type="entry name" value="RIBOFLAVIN TRANSPORTER RIBU"/>
    <property type="match status" value="1"/>
</dbReference>
<dbReference type="PANTHER" id="PTHR38438">
    <property type="entry name" value="RIBOFLAVIN TRANSPORTER RIBU"/>
    <property type="match status" value="1"/>
</dbReference>
<evidence type="ECO:0000256" key="9">
    <source>
        <dbReference type="SAM" id="Phobius"/>
    </source>
</evidence>
<comment type="subcellular location">
    <subcellularLocation>
        <location evidence="1">Cell membrane</location>
        <topology evidence="1">Multi-pass membrane protein</topology>
    </subcellularLocation>
</comment>
<evidence type="ECO:0000256" key="8">
    <source>
        <dbReference type="PIRNR" id="PIRNR037778"/>
    </source>
</evidence>
<accession>A5KQ05</accession>
<dbReference type="PIRSF" id="PIRSF037778">
    <property type="entry name" value="UCP037778_transp_RibU"/>
    <property type="match status" value="1"/>
</dbReference>
<evidence type="ECO:0000256" key="6">
    <source>
        <dbReference type="ARBA" id="ARBA00022989"/>
    </source>
</evidence>